<keyword evidence="3" id="KW-1185">Reference proteome</keyword>
<dbReference type="GO" id="GO:0005085">
    <property type="term" value="F:guanyl-nucleotide exchange factor activity"/>
    <property type="evidence" value="ECO:0007669"/>
    <property type="project" value="TreeGrafter"/>
</dbReference>
<gene>
    <name evidence="2" type="ORF">CHIRRI_LOCUS5471</name>
</gene>
<dbReference type="InterPro" id="IPR043970">
    <property type="entry name" value="FUZ/MON1/HPS1_longin_3"/>
</dbReference>
<protein>
    <recommendedName>
        <fullName evidence="1">FUZ/MON1/HPS1 third Longin domain-containing protein</fullName>
    </recommendedName>
</protein>
<reference evidence="2" key="2">
    <citation type="submission" date="2022-10" db="EMBL/GenBank/DDBJ databases">
        <authorList>
            <consortium name="ENA_rothamsted_submissions"/>
            <consortium name="culmorum"/>
            <person name="King R."/>
        </authorList>
    </citation>
    <scope>NUCLEOTIDE SEQUENCE</scope>
</reference>
<dbReference type="AlphaFoldDB" id="A0A9N9RT51"/>
<proteinExistence type="predicted"/>
<dbReference type="EMBL" id="OU895878">
    <property type="protein sequence ID" value="CAG9802565.1"/>
    <property type="molecule type" value="Genomic_DNA"/>
</dbReference>
<dbReference type="Proteomes" id="UP001153620">
    <property type="component" value="Chromosome 2"/>
</dbReference>
<evidence type="ECO:0000313" key="2">
    <source>
        <dbReference type="EMBL" id="CAG9802565.1"/>
    </source>
</evidence>
<dbReference type="PANTHER" id="PTHR12761">
    <property type="entry name" value="HERMANSKY-PUDLAK SYNDROME PROTEIN 1"/>
    <property type="match status" value="1"/>
</dbReference>
<dbReference type="GO" id="GO:0016192">
    <property type="term" value="P:vesicle-mediated transport"/>
    <property type="evidence" value="ECO:0007669"/>
    <property type="project" value="InterPro"/>
</dbReference>
<name>A0A9N9RT51_9DIPT</name>
<dbReference type="OrthoDB" id="10255234at2759"/>
<feature type="domain" description="FUZ/MON1/HPS1 third Longin" evidence="1">
    <location>
        <begin position="440"/>
        <end position="588"/>
    </location>
</feature>
<dbReference type="Pfam" id="PF19038">
    <property type="entry name" value="Fuz_longin_3"/>
    <property type="match status" value="1"/>
</dbReference>
<organism evidence="2 3">
    <name type="scientific">Chironomus riparius</name>
    <dbReference type="NCBI Taxonomy" id="315576"/>
    <lineage>
        <taxon>Eukaryota</taxon>
        <taxon>Metazoa</taxon>
        <taxon>Ecdysozoa</taxon>
        <taxon>Arthropoda</taxon>
        <taxon>Hexapoda</taxon>
        <taxon>Insecta</taxon>
        <taxon>Pterygota</taxon>
        <taxon>Neoptera</taxon>
        <taxon>Endopterygota</taxon>
        <taxon>Diptera</taxon>
        <taxon>Nematocera</taxon>
        <taxon>Chironomoidea</taxon>
        <taxon>Chironomidae</taxon>
        <taxon>Chironominae</taxon>
        <taxon>Chironomus</taxon>
    </lineage>
</organism>
<accession>A0A9N9RT51</accession>
<dbReference type="GO" id="GO:0031085">
    <property type="term" value="C:BLOC-3 complex"/>
    <property type="evidence" value="ECO:0007669"/>
    <property type="project" value="TreeGrafter"/>
</dbReference>
<dbReference type="InterPro" id="IPR026053">
    <property type="entry name" value="HPS1"/>
</dbReference>
<dbReference type="PANTHER" id="PTHR12761:SF1">
    <property type="entry name" value="BLOC-3 COMPLEX MEMBER HPS1"/>
    <property type="match status" value="1"/>
</dbReference>
<evidence type="ECO:0000313" key="3">
    <source>
        <dbReference type="Proteomes" id="UP001153620"/>
    </source>
</evidence>
<evidence type="ECO:0000259" key="1">
    <source>
        <dbReference type="Pfam" id="PF19038"/>
    </source>
</evidence>
<sequence>MDGFFVFDLSNDLVFKYSNELMNDKLINIGRKIGIINSEEQRETPISYDELIHIFNPLLANLRFMLIQFDNSFNYVKCKHGFNMVFDDESFGFLLITISDTKNIEQMQRSQGVYKEFMKHLVGPAVLQFKTDNKSAELLTRLIIKWNEMYYENIDICLEAIEQLAINNDVKKTSLVSILEQSVDKLKHDHHFQRSHAILFYENKFLSMFSSRTTHHMLIPADIFFLNLYCQSIKMSEKIETTLMFMRGSHNSCVAYKVIRIAIDDYITLILLSEFASTVVSSNLYESFLLLNKIKVLQAQQDLDSLVIETDKLDKCIKHVIETKKKTKHNSQEMEECVKNYQNKYEIFRKKYMEMLKLMDKTKLISVESYFPCFMEATKDLYKLTFFTEHSKTISHEQEKALLNTAAFATEKILKVAEFDKIKAKNNLALNSYLEDFAGLIYFIFVDRQRGSCIYPDLGRTVAETSPQIRTKVWEMIDTARNYLQNGQTTVIWKDFAFSYHYSLWFEDANGQSLKPKDQSSFAPKQNLVPGIMAHDFYLKLIETLFPKISNGLNKIKIFELFTIHLGLVNPHLQLEHSRRLIATISDEMISNNLFDLL</sequence>
<reference evidence="2" key="1">
    <citation type="submission" date="2022-01" db="EMBL/GenBank/DDBJ databases">
        <authorList>
            <person name="King R."/>
        </authorList>
    </citation>
    <scope>NUCLEOTIDE SEQUENCE</scope>
</reference>